<dbReference type="Pfam" id="PF00534">
    <property type="entry name" value="Glycos_transf_1"/>
    <property type="match status" value="1"/>
</dbReference>
<dbReference type="PANTHER" id="PTHR45947">
    <property type="entry name" value="SULFOQUINOVOSYL TRANSFERASE SQD2"/>
    <property type="match status" value="1"/>
</dbReference>
<dbReference type="Proteomes" id="UP000244937">
    <property type="component" value="Chromosome"/>
</dbReference>
<dbReference type="InterPro" id="IPR050194">
    <property type="entry name" value="Glycosyltransferase_grp1"/>
</dbReference>
<dbReference type="Gene3D" id="3.40.50.2000">
    <property type="entry name" value="Glycogen Phosphorylase B"/>
    <property type="match status" value="2"/>
</dbReference>
<reference evidence="2 3" key="1">
    <citation type="submission" date="2018-05" db="EMBL/GenBank/DDBJ databases">
        <title>Genome sequencing of Flavobacterium sp. HYN0049.</title>
        <authorList>
            <person name="Yi H."/>
            <person name="Baek C."/>
        </authorList>
    </citation>
    <scope>NUCLEOTIDE SEQUENCE [LARGE SCALE GENOMIC DNA]</scope>
    <source>
        <strain evidence="2 3">HYN0049</strain>
    </source>
</reference>
<feature type="domain" description="Glycosyl transferase family 1" evidence="1">
    <location>
        <begin position="176"/>
        <end position="324"/>
    </location>
</feature>
<sequence>MNRVSNIAVICNYKLLPERIGGMDYFFWLFDKKCKENGIEVDWFFPNMGSHGHYGKLNIIASGNHPEVFFIKEIEQNNKQYSHVMMHFVELCTKSSKRIKELTHAKIIAVDHNPRPLAGYPFKKKLEKKVKGLLYSRYTDVFVAVSEQTRKDLIFDFGRFITSKSIIIFNGLNPENFRKKTDFNYKGKFITASHLRESKGIQDLISAVANLPEKPDFKIDIYGAGPYEQQLREMVDQLSVNAFFDFRGSVSNLHEIYADYDYLIHPSHAETFCYTVVESLMSNLPVITTIGQGNVLNLVEADVNGFLYNPGDTAGLEMILSDIVLQRKSIKNGLAKNPRTNALTLDFMVENYVKLLS</sequence>
<dbReference type="SUPFAM" id="SSF53756">
    <property type="entry name" value="UDP-Glycosyltransferase/glycogen phosphorylase"/>
    <property type="match status" value="1"/>
</dbReference>
<keyword evidence="3" id="KW-1185">Reference proteome</keyword>
<evidence type="ECO:0000313" key="2">
    <source>
        <dbReference type="EMBL" id="AWI25674.1"/>
    </source>
</evidence>
<dbReference type="InterPro" id="IPR001296">
    <property type="entry name" value="Glyco_trans_1"/>
</dbReference>
<keyword evidence="2" id="KW-0808">Transferase</keyword>
<dbReference type="PANTHER" id="PTHR45947:SF3">
    <property type="entry name" value="SULFOQUINOVOSYL TRANSFERASE SQD2"/>
    <property type="match status" value="1"/>
</dbReference>
<dbReference type="RefSeq" id="WP_108903460.1">
    <property type="nucleotide sequence ID" value="NZ_CP029187.1"/>
</dbReference>
<accession>A0A2S1SGY6</accession>
<dbReference type="EMBL" id="CP029187">
    <property type="protein sequence ID" value="AWI25674.1"/>
    <property type="molecule type" value="Genomic_DNA"/>
</dbReference>
<organism evidence="2 3">
    <name type="scientific">Flavobacterium pallidum</name>
    <dbReference type="NCBI Taxonomy" id="2172098"/>
    <lineage>
        <taxon>Bacteria</taxon>
        <taxon>Pseudomonadati</taxon>
        <taxon>Bacteroidota</taxon>
        <taxon>Flavobacteriia</taxon>
        <taxon>Flavobacteriales</taxon>
        <taxon>Flavobacteriaceae</taxon>
        <taxon>Flavobacterium</taxon>
    </lineage>
</organism>
<proteinExistence type="predicted"/>
<protein>
    <submittedName>
        <fullName evidence="2">Group 1 glycosyl transferase</fullName>
    </submittedName>
</protein>
<evidence type="ECO:0000313" key="3">
    <source>
        <dbReference type="Proteomes" id="UP000244937"/>
    </source>
</evidence>
<name>A0A2S1SGY6_9FLAO</name>
<dbReference type="AlphaFoldDB" id="A0A2S1SGY6"/>
<gene>
    <name evidence="2" type="ORF">HYN49_07045</name>
</gene>
<dbReference type="GO" id="GO:0016757">
    <property type="term" value="F:glycosyltransferase activity"/>
    <property type="evidence" value="ECO:0007669"/>
    <property type="project" value="InterPro"/>
</dbReference>
<dbReference type="KEGG" id="fpal:HYN49_07045"/>
<evidence type="ECO:0000259" key="1">
    <source>
        <dbReference type="Pfam" id="PF00534"/>
    </source>
</evidence>
<dbReference type="CDD" id="cd03801">
    <property type="entry name" value="GT4_PimA-like"/>
    <property type="match status" value="1"/>
</dbReference>
<dbReference type="OrthoDB" id="9811239at2"/>